<dbReference type="AlphaFoldDB" id="A0A498K0U2"/>
<protein>
    <submittedName>
        <fullName evidence="2">Uncharacterized protein</fullName>
    </submittedName>
</protein>
<keyword evidence="1" id="KW-0812">Transmembrane</keyword>
<sequence>MEIVSLKVQKELYDKKTRTVLTAGRKKHSSITIIVVVSVVIALLVVSLVLVALGYCLPGRRERKKNDEALQQENGKQQDMRTAESLQFDLGTLETATNNRSVIFHVV</sequence>
<keyword evidence="1" id="KW-0472">Membrane</keyword>
<comment type="caution">
    <text evidence="2">The sequence shown here is derived from an EMBL/GenBank/DDBJ whole genome shotgun (WGS) entry which is preliminary data.</text>
</comment>
<reference evidence="2 3" key="1">
    <citation type="submission" date="2018-10" db="EMBL/GenBank/DDBJ databases">
        <title>A high-quality apple genome assembly.</title>
        <authorList>
            <person name="Hu J."/>
        </authorList>
    </citation>
    <scope>NUCLEOTIDE SEQUENCE [LARGE SCALE GENOMIC DNA]</scope>
    <source>
        <strain evidence="3">cv. HFTH1</strain>
        <tissue evidence="2">Young leaf</tissue>
    </source>
</reference>
<evidence type="ECO:0000313" key="3">
    <source>
        <dbReference type="Proteomes" id="UP000290289"/>
    </source>
</evidence>
<evidence type="ECO:0000313" key="2">
    <source>
        <dbReference type="EMBL" id="RXH99352.1"/>
    </source>
</evidence>
<dbReference type="Proteomes" id="UP000290289">
    <property type="component" value="Chromosome 5"/>
</dbReference>
<dbReference type="EMBL" id="RDQH01000331">
    <property type="protein sequence ID" value="RXH99352.1"/>
    <property type="molecule type" value="Genomic_DNA"/>
</dbReference>
<keyword evidence="3" id="KW-1185">Reference proteome</keyword>
<gene>
    <name evidence="2" type="ORF">DVH24_011677</name>
</gene>
<organism evidence="2 3">
    <name type="scientific">Malus domestica</name>
    <name type="common">Apple</name>
    <name type="synonym">Pyrus malus</name>
    <dbReference type="NCBI Taxonomy" id="3750"/>
    <lineage>
        <taxon>Eukaryota</taxon>
        <taxon>Viridiplantae</taxon>
        <taxon>Streptophyta</taxon>
        <taxon>Embryophyta</taxon>
        <taxon>Tracheophyta</taxon>
        <taxon>Spermatophyta</taxon>
        <taxon>Magnoliopsida</taxon>
        <taxon>eudicotyledons</taxon>
        <taxon>Gunneridae</taxon>
        <taxon>Pentapetalae</taxon>
        <taxon>rosids</taxon>
        <taxon>fabids</taxon>
        <taxon>Rosales</taxon>
        <taxon>Rosaceae</taxon>
        <taxon>Amygdaloideae</taxon>
        <taxon>Maleae</taxon>
        <taxon>Malus</taxon>
    </lineage>
</organism>
<proteinExistence type="predicted"/>
<keyword evidence="1" id="KW-1133">Transmembrane helix</keyword>
<accession>A0A498K0U2</accession>
<feature type="transmembrane region" description="Helical" evidence="1">
    <location>
        <begin position="31"/>
        <end position="57"/>
    </location>
</feature>
<evidence type="ECO:0000256" key="1">
    <source>
        <dbReference type="SAM" id="Phobius"/>
    </source>
</evidence>
<name>A0A498K0U2_MALDO</name>